<evidence type="ECO:0000256" key="4">
    <source>
        <dbReference type="ARBA" id="ARBA00023125"/>
    </source>
</evidence>
<dbReference type="InterPro" id="IPR007627">
    <property type="entry name" value="RNA_pol_sigma70_r2"/>
</dbReference>
<dbReference type="EMBL" id="SLYC01000038">
    <property type="protein sequence ID" value="TCP99017.1"/>
    <property type="molecule type" value="Genomic_DNA"/>
</dbReference>
<dbReference type="InterPro" id="IPR013324">
    <property type="entry name" value="RNA_pol_sigma_r3/r4-like"/>
</dbReference>
<keyword evidence="8" id="KW-1185">Reference proteome</keyword>
<evidence type="ECO:0000313" key="7">
    <source>
        <dbReference type="EMBL" id="TCP99017.1"/>
    </source>
</evidence>
<name>A0A4R2T7I9_9FIRM</name>
<dbReference type="InterPro" id="IPR013325">
    <property type="entry name" value="RNA_pol_sigma_r2"/>
</dbReference>
<protein>
    <submittedName>
        <fullName evidence="7">RNA polymerase RpoE-like sigma-24 subunit</fullName>
    </submittedName>
</protein>
<dbReference type="InterPro" id="IPR039425">
    <property type="entry name" value="RNA_pol_sigma-70-like"/>
</dbReference>
<dbReference type="PANTHER" id="PTHR43133">
    <property type="entry name" value="RNA POLYMERASE ECF-TYPE SIGMA FACTO"/>
    <property type="match status" value="1"/>
</dbReference>
<dbReference type="Gene3D" id="1.10.1740.10">
    <property type="match status" value="1"/>
</dbReference>
<dbReference type="RefSeq" id="WP_132849292.1">
    <property type="nucleotide sequence ID" value="NZ_CP058648.1"/>
</dbReference>
<proteinExistence type="inferred from homology"/>
<gene>
    <name evidence="7" type="ORF">EDD79_103819</name>
</gene>
<evidence type="ECO:0000256" key="1">
    <source>
        <dbReference type="ARBA" id="ARBA00010641"/>
    </source>
</evidence>
<dbReference type="InterPro" id="IPR014284">
    <property type="entry name" value="RNA_pol_sigma-70_dom"/>
</dbReference>
<accession>A0A4R2T7I9</accession>
<dbReference type="PANTHER" id="PTHR43133:SF52">
    <property type="entry name" value="ECF RNA POLYMERASE SIGMA FACTOR SIGL"/>
    <property type="match status" value="1"/>
</dbReference>
<evidence type="ECO:0000259" key="6">
    <source>
        <dbReference type="Pfam" id="PF04542"/>
    </source>
</evidence>
<dbReference type="OrthoDB" id="9795666at2"/>
<keyword evidence="2" id="KW-0805">Transcription regulation</keyword>
<keyword evidence="3" id="KW-0731">Sigma factor</keyword>
<dbReference type="Pfam" id="PF04542">
    <property type="entry name" value="Sigma70_r2"/>
    <property type="match status" value="1"/>
</dbReference>
<evidence type="ECO:0000256" key="2">
    <source>
        <dbReference type="ARBA" id="ARBA00023015"/>
    </source>
</evidence>
<dbReference type="NCBIfam" id="TIGR02937">
    <property type="entry name" value="sigma70-ECF"/>
    <property type="match status" value="1"/>
</dbReference>
<dbReference type="AlphaFoldDB" id="A0A4R2T7I9"/>
<evidence type="ECO:0000313" key="8">
    <source>
        <dbReference type="Proteomes" id="UP000295504"/>
    </source>
</evidence>
<organism evidence="7 8">
    <name type="scientific">Serpentinicella alkaliphila</name>
    <dbReference type="NCBI Taxonomy" id="1734049"/>
    <lineage>
        <taxon>Bacteria</taxon>
        <taxon>Bacillati</taxon>
        <taxon>Bacillota</taxon>
        <taxon>Clostridia</taxon>
        <taxon>Peptostreptococcales</taxon>
        <taxon>Natronincolaceae</taxon>
        <taxon>Serpentinicella</taxon>
    </lineage>
</organism>
<keyword evidence="5" id="KW-0804">Transcription</keyword>
<evidence type="ECO:0000256" key="3">
    <source>
        <dbReference type="ARBA" id="ARBA00023082"/>
    </source>
</evidence>
<evidence type="ECO:0000256" key="5">
    <source>
        <dbReference type="ARBA" id="ARBA00023163"/>
    </source>
</evidence>
<dbReference type="GO" id="GO:0006352">
    <property type="term" value="P:DNA-templated transcription initiation"/>
    <property type="evidence" value="ECO:0007669"/>
    <property type="project" value="InterPro"/>
</dbReference>
<comment type="similarity">
    <text evidence="1">Belongs to the sigma-70 factor family. ECF subfamily.</text>
</comment>
<comment type="caution">
    <text evidence="7">The sequence shown here is derived from an EMBL/GenBank/DDBJ whole genome shotgun (WGS) entry which is preliminary data.</text>
</comment>
<dbReference type="Proteomes" id="UP000295504">
    <property type="component" value="Unassembled WGS sequence"/>
</dbReference>
<dbReference type="SUPFAM" id="SSF88946">
    <property type="entry name" value="Sigma2 domain of RNA polymerase sigma factors"/>
    <property type="match status" value="1"/>
</dbReference>
<reference evidence="7 8" key="1">
    <citation type="submission" date="2019-03" db="EMBL/GenBank/DDBJ databases">
        <title>Genomic Encyclopedia of Type Strains, Phase IV (KMG-IV): sequencing the most valuable type-strain genomes for metagenomic binning, comparative biology and taxonomic classification.</title>
        <authorList>
            <person name="Goeker M."/>
        </authorList>
    </citation>
    <scope>NUCLEOTIDE SEQUENCE [LARGE SCALE GENOMIC DNA]</scope>
    <source>
        <strain evidence="7 8">DSM 100013</strain>
    </source>
</reference>
<feature type="domain" description="RNA polymerase sigma-70 region 2" evidence="6">
    <location>
        <begin position="7"/>
        <end position="73"/>
    </location>
</feature>
<dbReference type="SUPFAM" id="SSF88659">
    <property type="entry name" value="Sigma3 and sigma4 domains of RNA polymerase sigma factors"/>
    <property type="match status" value="1"/>
</dbReference>
<dbReference type="InterPro" id="IPR036388">
    <property type="entry name" value="WH-like_DNA-bd_sf"/>
</dbReference>
<dbReference type="GO" id="GO:0003677">
    <property type="term" value="F:DNA binding"/>
    <property type="evidence" value="ECO:0007669"/>
    <property type="project" value="UniProtKB-KW"/>
</dbReference>
<sequence length="165" mass="19512">MFEIEELYMNYKDDVFYYLMSLTHDYALSEDLLSETFTSAIKGITNFKGNSSIKTWLFSIARNLWLLHLRNTKKSIEYNDMIGIYVTETLEDNFFTKEAAERIQELINTKDKRTQEVVRMRIDGIPYADIAVRLTISESSARVIDFRCKKWLKNILYEEGLYEPT</sequence>
<dbReference type="GO" id="GO:0016987">
    <property type="term" value="F:sigma factor activity"/>
    <property type="evidence" value="ECO:0007669"/>
    <property type="project" value="UniProtKB-KW"/>
</dbReference>
<dbReference type="Gene3D" id="1.10.10.10">
    <property type="entry name" value="Winged helix-like DNA-binding domain superfamily/Winged helix DNA-binding domain"/>
    <property type="match status" value="1"/>
</dbReference>
<keyword evidence="4" id="KW-0238">DNA-binding</keyword>